<dbReference type="GO" id="GO:0006412">
    <property type="term" value="P:translation"/>
    <property type="evidence" value="ECO:0007669"/>
    <property type="project" value="InterPro"/>
</dbReference>
<protein>
    <recommendedName>
        <fullName evidence="2">Small ribosomal subunit protein bS6</fullName>
    </recommendedName>
    <alternativeName>
        <fullName evidence="3">30S ribosomal protein S6</fullName>
    </alternativeName>
</protein>
<evidence type="ECO:0000256" key="1">
    <source>
        <dbReference type="ARBA" id="ARBA00009512"/>
    </source>
</evidence>
<evidence type="ECO:0000313" key="5">
    <source>
        <dbReference type="Proteomes" id="UP000179266"/>
    </source>
</evidence>
<dbReference type="Gene3D" id="3.30.70.60">
    <property type="match status" value="1"/>
</dbReference>
<dbReference type="GO" id="GO:0003735">
    <property type="term" value="F:structural constituent of ribosome"/>
    <property type="evidence" value="ECO:0007669"/>
    <property type="project" value="InterPro"/>
</dbReference>
<comment type="caution">
    <text evidence="4">The sequence shown here is derived from an EMBL/GenBank/DDBJ whole genome shotgun (WGS) entry which is preliminary data.</text>
</comment>
<dbReference type="EMBL" id="MGDD01000020">
    <property type="protein sequence ID" value="OGL49319.1"/>
    <property type="molecule type" value="Genomic_DNA"/>
</dbReference>
<evidence type="ECO:0000313" key="4">
    <source>
        <dbReference type="EMBL" id="OGL49319.1"/>
    </source>
</evidence>
<feature type="non-terminal residue" evidence="4">
    <location>
        <position position="116"/>
    </location>
</feature>
<dbReference type="InterPro" id="IPR020814">
    <property type="entry name" value="Ribosomal_S6_plastid/chlpt"/>
</dbReference>
<dbReference type="HAMAP" id="MF_00360">
    <property type="entry name" value="Ribosomal_bS6"/>
    <property type="match status" value="1"/>
</dbReference>
<proteinExistence type="inferred from homology"/>
<dbReference type="Pfam" id="PF01250">
    <property type="entry name" value="Ribosomal_S6"/>
    <property type="match status" value="1"/>
</dbReference>
<dbReference type="Proteomes" id="UP000179266">
    <property type="component" value="Unassembled WGS sequence"/>
</dbReference>
<keyword evidence="4" id="KW-0689">Ribosomal protein</keyword>
<reference evidence="4 5" key="1">
    <citation type="journal article" date="2016" name="Nat. Commun.">
        <title>Thousands of microbial genomes shed light on interconnected biogeochemical processes in an aquifer system.</title>
        <authorList>
            <person name="Anantharaman K."/>
            <person name="Brown C.T."/>
            <person name="Hug L.A."/>
            <person name="Sharon I."/>
            <person name="Castelle C.J."/>
            <person name="Probst A.J."/>
            <person name="Thomas B.C."/>
            <person name="Singh A."/>
            <person name="Wilkins M.J."/>
            <person name="Karaoz U."/>
            <person name="Brodie E.L."/>
            <person name="Williams K.H."/>
            <person name="Hubbard S.S."/>
            <person name="Banfield J.F."/>
        </authorList>
    </citation>
    <scope>NUCLEOTIDE SEQUENCE [LARGE SCALE GENOMIC DNA]</scope>
</reference>
<evidence type="ECO:0000256" key="2">
    <source>
        <dbReference type="ARBA" id="ARBA00035294"/>
    </source>
</evidence>
<dbReference type="InterPro" id="IPR014717">
    <property type="entry name" value="Transl_elong_EF1B/ribsomal_bS6"/>
</dbReference>
<dbReference type="NCBIfam" id="TIGR00166">
    <property type="entry name" value="S6"/>
    <property type="match status" value="1"/>
</dbReference>
<comment type="similarity">
    <text evidence="1">Belongs to the bacterial ribosomal protein bS6 family.</text>
</comment>
<evidence type="ECO:0000256" key="3">
    <source>
        <dbReference type="ARBA" id="ARBA00035520"/>
    </source>
</evidence>
<dbReference type="CDD" id="cd00473">
    <property type="entry name" value="bS6"/>
    <property type="match status" value="1"/>
</dbReference>
<accession>A0A1F7S6B6</accession>
<dbReference type="InterPro" id="IPR035980">
    <property type="entry name" value="Ribosomal_bS6_sf"/>
</dbReference>
<organism evidence="4 5">
    <name type="scientific">Candidatus Schekmanbacteria bacterium RBG_13_48_7</name>
    <dbReference type="NCBI Taxonomy" id="1817878"/>
    <lineage>
        <taxon>Bacteria</taxon>
        <taxon>Candidatus Schekmaniibacteriota</taxon>
    </lineage>
</organism>
<name>A0A1F7S6B6_9BACT</name>
<dbReference type="InterPro" id="IPR000529">
    <property type="entry name" value="Ribosomal_bS6"/>
</dbReference>
<dbReference type="PANTHER" id="PTHR21011">
    <property type="entry name" value="MITOCHONDRIAL 28S RIBOSOMAL PROTEIN S6"/>
    <property type="match status" value="1"/>
</dbReference>
<keyword evidence="4" id="KW-0687">Ribonucleoprotein</keyword>
<dbReference type="GO" id="GO:0070181">
    <property type="term" value="F:small ribosomal subunit rRNA binding"/>
    <property type="evidence" value="ECO:0007669"/>
    <property type="project" value="TreeGrafter"/>
</dbReference>
<dbReference type="AlphaFoldDB" id="A0A1F7S6B6"/>
<dbReference type="SUPFAM" id="SSF54995">
    <property type="entry name" value="Ribosomal protein S6"/>
    <property type="match status" value="1"/>
</dbReference>
<dbReference type="GO" id="GO:0005737">
    <property type="term" value="C:cytoplasm"/>
    <property type="evidence" value="ECO:0007669"/>
    <property type="project" value="UniProtKB-ARBA"/>
</dbReference>
<dbReference type="PANTHER" id="PTHR21011:SF1">
    <property type="entry name" value="SMALL RIBOSOMAL SUBUNIT PROTEIN BS6M"/>
    <property type="match status" value="1"/>
</dbReference>
<gene>
    <name evidence="4" type="ORF">A2161_19530</name>
</gene>
<dbReference type="GO" id="GO:0005840">
    <property type="term" value="C:ribosome"/>
    <property type="evidence" value="ECO:0007669"/>
    <property type="project" value="UniProtKB-KW"/>
</dbReference>
<sequence>MRFYECIFVVHPSVPEEEIDQITQLILDLIKSHDGEVLKTEKWGKRKLAYAVKKERYGYYVFIYFKCLGPVLKQIDRRLNLHEKVIKHMTVNVDEKSPDELKPVPANVNVPITEVT</sequence>